<feature type="domain" description="Cation/H+ exchanger transmembrane" evidence="10">
    <location>
        <begin position="1"/>
        <end position="84"/>
    </location>
</feature>
<dbReference type="GO" id="GO:0015386">
    <property type="term" value="F:potassium:proton antiporter activity"/>
    <property type="evidence" value="ECO:0007669"/>
    <property type="project" value="TreeGrafter"/>
</dbReference>
<protein>
    <recommendedName>
        <fullName evidence="10">Cation/H+ exchanger transmembrane domain-containing protein</fullName>
    </recommendedName>
</protein>
<dbReference type="InterPro" id="IPR006153">
    <property type="entry name" value="Cation/H_exchanger_TM"/>
</dbReference>
<dbReference type="InterPro" id="IPR018422">
    <property type="entry name" value="Cation/H_exchanger_CPA1"/>
</dbReference>
<evidence type="ECO:0000313" key="11">
    <source>
        <dbReference type="EMBL" id="VDK56182.1"/>
    </source>
</evidence>
<organism evidence="11 12">
    <name type="scientific">Cylicostephanus goldi</name>
    <name type="common">Nematode worm</name>
    <dbReference type="NCBI Taxonomy" id="71465"/>
    <lineage>
        <taxon>Eukaryota</taxon>
        <taxon>Metazoa</taxon>
        <taxon>Ecdysozoa</taxon>
        <taxon>Nematoda</taxon>
        <taxon>Chromadorea</taxon>
        <taxon>Rhabditida</taxon>
        <taxon>Rhabditina</taxon>
        <taxon>Rhabditomorpha</taxon>
        <taxon>Strongyloidea</taxon>
        <taxon>Strongylidae</taxon>
        <taxon>Cylicostephanus</taxon>
    </lineage>
</organism>
<evidence type="ECO:0000256" key="1">
    <source>
        <dbReference type="ARBA" id="ARBA00004141"/>
    </source>
</evidence>
<evidence type="ECO:0000256" key="7">
    <source>
        <dbReference type="ARBA" id="ARBA00023136"/>
    </source>
</evidence>
<dbReference type="OrthoDB" id="196264at2759"/>
<dbReference type="GO" id="GO:0015385">
    <property type="term" value="F:sodium:proton antiporter activity"/>
    <property type="evidence" value="ECO:0007669"/>
    <property type="project" value="InterPro"/>
</dbReference>
<feature type="transmembrane region" description="Helical" evidence="9">
    <location>
        <begin position="44"/>
        <end position="77"/>
    </location>
</feature>
<evidence type="ECO:0000256" key="6">
    <source>
        <dbReference type="ARBA" id="ARBA00023065"/>
    </source>
</evidence>
<evidence type="ECO:0000256" key="8">
    <source>
        <dbReference type="ARBA" id="ARBA00023201"/>
    </source>
</evidence>
<evidence type="ECO:0000259" key="10">
    <source>
        <dbReference type="Pfam" id="PF00999"/>
    </source>
</evidence>
<reference evidence="11 12" key="1">
    <citation type="submission" date="2018-11" db="EMBL/GenBank/DDBJ databases">
        <authorList>
            <consortium name="Pathogen Informatics"/>
        </authorList>
    </citation>
    <scope>NUCLEOTIDE SEQUENCE [LARGE SCALE GENOMIC DNA]</scope>
</reference>
<keyword evidence="2" id="KW-0813">Transport</keyword>
<keyword evidence="3 9" id="KW-0812">Transmembrane</keyword>
<proteinExistence type="predicted"/>
<dbReference type="AlphaFoldDB" id="A0A3P6R069"/>
<evidence type="ECO:0000256" key="9">
    <source>
        <dbReference type="SAM" id="Phobius"/>
    </source>
</evidence>
<gene>
    <name evidence="11" type="ORF">CGOC_LOCUS3555</name>
</gene>
<dbReference type="GO" id="GO:0005886">
    <property type="term" value="C:plasma membrane"/>
    <property type="evidence" value="ECO:0007669"/>
    <property type="project" value="TreeGrafter"/>
</dbReference>
<evidence type="ECO:0000256" key="3">
    <source>
        <dbReference type="ARBA" id="ARBA00022692"/>
    </source>
</evidence>
<dbReference type="GO" id="GO:0098719">
    <property type="term" value="P:sodium ion import across plasma membrane"/>
    <property type="evidence" value="ECO:0007669"/>
    <property type="project" value="TreeGrafter"/>
</dbReference>
<accession>A0A3P6R069</accession>
<evidence type="ECO:0000256" key="5">
    <source>
        <dbReference type="ARBA" id="ARBA00023053"/>
    </source>
</evidence>
<evidence type="ECO:0000313" key="12">
    <source>
        <dbReference type="Proteomes" id="UP000271889"/>
    </source>
</evidence>
<keyword evidence="8" id="KW-0739">Sodium transport</keyword>
<dbReference type="Proteomes" id="UP000271889">
    <property type="component" value="Unassembled WGS sequence"/>
</dbReference>
<keyword evidence="5" id="KW-0915">Sodium</keyword>
<name>A0A3P6R069_CYLGO</name>
<sequence length="93" mass="10302">MVFGESLLNDAVTVVCYNLLNDFKELESIEFLDVSYRFIVPAPIGIFQCFMGLLAFLCVSLGGLAIGLFSGFMSAFVTKFTKHVRGKYLCRGT</sequence>
<dbReference type="Gene3D" id="6.10.140.1330">
    <property type="match status" value="1"/>
</dbReference>
<evidence type="ECO:0000256" key="4">
    <source>
        <dbReference type="ARBA" id="ARBA00022989"/>
    </source>
</evidence>
<comment type="subcellular location">
    <subcellularLocation>
        <location evidence="1">Membrane</location>
        <topology evidence="1">Multi-pass membrane protein</topology>
    </subcellularLocation>
</comment>
<keyword evidence="12" id="KW-1185">Reference proteome</keyword>
<dbReference type="EMBL" id="UYRV01009038">
    <property type="protein sequence ID" value="VDK56182.1"/>
    <property type="molecule type" value="Genomic_DNA"/>
</dbReference>
<evidence type="ECO:0000256" key="2">
    <source>
        <dbReference type="ARBA" id="ARBA00022448"/>
    </source>
</evidence>
<keyword evidence="6" id="KW-0406">Ion transport</keyword>
<dbReference type="PANTHER" id="PTHR10110:SF126">
    <property type="entry name" value="NA(+)_H(+) EXCHANGER PROTEIN 7"/>
    <property type="match status" value="1"/>
</dbReference>
<dbReference type="Pfam" id="PF00999">
    <property type="entry name" value="Na_H_Exchanger"/>
    <property type="match status" value="1"/>
</dbReference>
<dbReference type="PANTHER" id="PTHR10110">
    <property type="entry name" value="SODIUM/HYDROGEN EXCHANGER"/>
    <property type="match status" value="1"/>
</dbReference>
<keyword evidence="4 9" id="KW-1133">Transmembrane helix</keyword>
<keyword evidence="7 9" id="KW-0472">Membrane</keyword>
<dbReference type="GO" id="GO:0051453">
    <property type="term" value="P:regulation of intracellular pH"/>
    <property type="evidence" value="ECO:0007669"/>
    <property type="project" value="TreeGrafter"/>
</dbReference>